<protein>
    <recommendedName>
        <fullName evidence="2">Temptin Cys/Cys disulfide domain-containing protein</fullName>
    </recommendedName>
</protein>
<dbReference type="AlphaFoldDB" id="A0AAN8K0P3"/>
<organism evidence="3 4">
    <name type="scientific">Patella caerulea</name>
    <name type="common">Rayed Mediterranean limpet</name>
    <dbReference type="NCBI Taxonomy" id="87958"/>
    <lineage>
        <taxon>Eukaryota</taxon>
        <taxon>Metazoa</taxon>
        <taxon>Spiralia</taxon>
        <taxon>Lophotrochozoa</taxon>
        <taxon>Mollusca</taxon>
        <taxon>Gastropoda</taxon>
        <taxon>Patellogastropoda</taxon>
        <taxon>Patelloidea</taxon>
        <taxon>Patellidae</taxon>
        <taxon>Patella</taxon>
    </lineage>
</organism>
<evidence type="ECO:0000256" key="1">
    <source>
        <dbReference type="SAM" id="SignalP"/>
    </source>
</evidence>
<evidence type="ECO:0000259" key="2">
    <source>
        <dbReference type="Pfam" id="PF24784"/>
    </source>
</evidence>
<keyword evidence="1" id="KW-0732">Signal</keyword>
<accession>A0AAN8K0P3</accession>
<reference evidence="3 4" key="1">
    <citation type="submission" date="2024-01" db="EMBL/GenBank/DDBJ databases">
        <title>The genome of the rayed Mediterranean limpet Patella caerulea (Linnaeus, 1758).</title>
        <authorList>
            <person name="Anh-Thu Weber A."/>
            <person name="Halstead-Nussloch G."/>
        </authorList>
    </citation>
    <scope>NUCLEOTIDE SEQUENCE [LARGE SCALE GENOMIC DNA]</scope>
    <source>
        <strain evidence="3">AATW-2023a</strain>
        <tissue evidence="3">Whole specimen</tissue>
    </source>
</reference>
<evidence type="ECO:0000313" key="4">
    <source>
        <dbReference type="Proteomes" id="UP001347796"/>
    </source>
</evidence>
<dbReference type="InterPro" id="IPR057626">
    <property type="entry name" value="S-S_Temptin"/>
</dbReference>
<evidence type="ECO:0000313" key="3">
    <source>
        <dbReference type="EMBL" id="KAK6184053.1"/>
    </source>
</evidence>
<feature type="domain" description="Temptin Cys/Cys disulfide" evidence="2">
    <location>
        <begin position="20"/>
        <end position="114"/>
    </location>
</feature>
<comment type="caution">
    <text evidence="3">The sequence shown here is derived from an EMBL/GenBank/DDBJ whole genome shotgun (WGS) entry which is preliminary data.</text>
</comment>
<feature type="signal peptide" evidence="1">
    <location>
        <begin position="1"/>
        <end position="17"/>
    </location>
</feature>
<proteinExistence type="predicted"/>
<dbReference type="Pfam" id="PF24784">
    <property type="entry name" value="Temptin_C"/>
    <property type="match status" value="1"/>
</dbReference>
<feature type="chain" id="PRO_5042923068" description="Temptin Cys/Cys disulfide domain-containing protein" evidence="1">
    <location>
        <begin position="18"/>
        <end position="132"/>
    </location>
</feature>
<dbReference type="PANTHER" id="PTHR34737">
    <property type="entry name" value="EF-HAND DOMAIN-CONTAINING PROTEIN"/>
    <property type="match status" value="1"/>
</dbReference>
<gene>
    <name evidence="3" type="ORF">SNE40_006594</name>
</gene>
<name>A0AAN8K0P3_PATCE</name>
<dbReference type="InterPro" id="IPR055313">
    <property type="entry name" value="Temptin-like"/>
</dbReference>
<sequence length="132" mass="13976">MFACVILFINVFLAVSGLFIYRGRIPNGDSVPNPCGTGGTWNGVGHYNQNGGGTLNPFGLEFSLNYRMWTIALCKADSDGDGKTNGEELGDPFCDWTEGVDINHLQAATGHPGICEPVGSPVCAAQEGKFSC</sequence>
<dbReference type="Proteomes" id="UP001347796">
    <property type="component" value="Unassembled WGS sequence"/>
</dbReference>
<keyword evidence="4" id="KW-1185">Reference proteome</keyword>
<dbReference type="PANTHER" id="PTHR34737:SF2">
    <property type="entry name" value="EF-HAND DOMAIN-CONTAINING PROTEIN"/>
    <property type="match status" value="1"/>
</dbReference>
<dbReference type="EMBL" id="JAZGQO010000006">
    <property type="protein sequence ID" value="KAK6184053.1"/>
    <property type="molecule type" value="Genomic_DNA"/>
</dbReference>